<dbReference type="EMBL" id="UINC01202276">
    <property type="protein sequence ID" value="SVE21998.1"/>
    <property type="molecule type" value="Genomic_DNA"/>
</dbReference>
<protein>
    <recommendedName>
        <fullName evidence="2">Rap1a immunity protein domain-containing protein</fullName>
    </recommendedName>
</protein>
<gene>
    <name evidence="1" type="ORF">METZ01_LOCUS474852</name>
</gene>
<dbReference type="AlphaFoldDB" id="A0A383BRK6"/>
<sequence length="89" mass="10139">MNKKLLANIIFLMFFSFASEGHAFSGKKFAETCRDLRTNINSQSTQSAICLSFMMGVMGANYDSHHTVSEVIKIYKNDLRRGKLRNNIE</sequence>
<name>A0A383BRK6_9ZZZZ</name>
<evidence type="ECO:0008006" key="2">
    <source>
        <dbReference type="Google" id="ProtNLM"/>
    </source>
</evidence>
<organism evidence="1">
    <name type="scientific">marine metagenome</name>
    <dbReference type="NCBI Taxonomy" id="408172"/>
    <lineage>
        <taxon>unclassified sequences</taxon>
        <taxon>metagenomes</taxon>
        <taxon>ecological metagenomes</taxon>
    </lineage>
</organism>
<reference evidence="1" key="1">
    <citation type="submission" date="2018-05" db="EMBL/GenBank/DDBJ databases">
        <authorList>
            <person name="Lanie J.A."/>
            <person name="Ng W.-L."/>
            <person name="Kazmierczak K.M."/>
            <person name="Andrzejewski T.M."/>
            <person name="Davidsen T.M."/>
            <person name="Wayne K.J."/>
            <person name="Tettelin H."/>
            <person name="Glass J.I."/>
            <person name="Rusch D."/>
            <person name="Podicherti R."/>
            <person name="Tsui H.-C.T."/>
            <person name="Winkler M.E."/>
        </authorList>
    </citation>
    <scope>NUCLEOTIDE SEQUENCE</scope>
</reference>
<evidence type="ECO:0000313" key="1">
    <source>
        <dbReference type="EMBL" id="SVE21998.1"/>
    </source>
</evidence>
<proteinExistence type="predicted"/>
<accession>A0A383BRK6</accession>
<feature type="non-terminal residue" evidence="1">
    <location>
        <position position="89"/>
    </location>
</feature>